<feature type="transmembrane region" description="Helical" evidence="6">
    <location>
        <begin position="26"/>
        <end position="46"/>
    </location>
</feature>
<evidence type="ECO:0000256" key="1">
    <source>
        <dbReference type="ARBA" id="ARBA00004651"/>
    </source>
</evidence>
<keyword evidence="8" id="KW-1185">Reference proteome</keyword>
<dbReference type="InterPro" id="IPR001851">
    <property type="entry name" value="ABC_transp_permease"/>
</dbReference>
<dbReference type="KEGG" id="ctc:CTC_00906"/>
<evidence type="ECO:0000256" key="2">
    <source>
        <dbReference type="ARBA" id="ARBA00022475"/>
    </source>
</evidence>
<dbReference type="CDD" id="cd06579">
    <property type="entry name" value="TM_PBP1_transp_AraH_like"/>
    <property type="match status" value="1"/>
</dbReference>
<feature type="transmembrane region" description="Helical" evidence="6">
    <location>
        <begin position="80"/>
        <end position="97"/>
    </location>
</feature>
<evidence type="ECO:0000313" key="7">
    <source>
        <dbReference type="EMBL" id="AAO35498.1"/>
    </source>
</evidence>
<sequence length="328" mass="34148">MIGGKNMTELSRENNKVSKKDIIQKFSTVLILVMLMIALTVMKPVFMTRNNIMTILLQTAVIAVIAIGETLVIITSGIDLSVGSLVAISGVASAIFMRDGMNMILACMLGILISTACGLINGFIVAKGNIPEFIVTLGMMSIVRGASLVVTQGLPVSGLPDGFQVLGTGKLFGVIPVPAVIMIILAMIFTLILRKTLIGRYTYAIGSNEEATKLSGINTDRVKITVYGLSGLLAGIAGILLTARLISAQPTAGTGYELDAIAAAVIGGASLAGGEGTITGTIIGALIMGVLRNGLNLLNVSAFWQQIVIGAIIIAAVYGDKLKNKKLN</sequence>
<dbReference type="STRING" id="212717.CTC_00906"/>
<dbReference type="HOGENOM" id="CLU_028880_2_2_9"/>
<dbReference type="GO" id="GO:0022857">
    <property type="term" value="F:transmembrane transporter activity"/>
    <property type="evidence" value="ECO:0007669"/>
    <property type="project" value="InterPro"/>
</dbReference>
<feature type="transmembrane region" description="Helical" evidence="6">
    <location>
        <begin position="103"/>
        <end position="126"/>
    </location>
</feature>
<feature type="transmembrane region" description="Helical" evidence="6">
    <location>
        <begin position="171"/>
        <end position="193"/>
    </location>
</feature>
<keyword evidence="3 6" id="KW-0812">Transmembrane</keyword>
<dbReference type="EMBL" id="AE015927">
    <property type="protein sequence ID" value="AAO35498.1"/>
    <property type="molecule type" value="Genomic_DNA"/>
</dbReference>
<feature type="transmembrane region" description="Helical" evidence="6">
    <location>
        <begin position="224"/>
        <end position="246"/>
    </location>
</feature>
<feature type="transmembrane region" description="Helical" evidence="6">
    <location>
        <begin position="133"/>
        <end position="151"/>
    </location>
</feature>
<evidence type="ECO:0000256" key="4">
    <source>
        <dbReference type="ARBA" id="ARBA00022989"/>
    </source>
</evidence>
<evidence type="ECO:0000256" key="5">
    <source>
        <dbReference type="ARBA" id="ARBA00023136"/>
    </source>
</evidence>
<dbReference type="PANTHER" id="PTHR32196">
    <property type="entry name" value="ABC TRANSPORTER PERMEASE PROTEIN YPHD-RELATED-RELATED"/>
    <property type="match status" value="1"/>
</dbReference>
<dbReference type="Pfam" id="PF02653">
    <property type="entry name" value="BPD_transp_2"/>
    <property type="match status" value="1"/>
</dbReference>
<comment type="subcellular location">
    <subcellularLocation>
        <location evidence="1">Cell membrane</location>
        <topology evidence="1">Multi-pass membrane protein</topology>
    </subcellularLocation>
</comment>
<keyword evidence="2" id="KW-1003">Cell membrane</keyword>
<keyword evidence="5 6" id="KW-0472">Membrane</keyword>
<protein>
    <submittedName>
        <fullName evidence="7">Ribose transport system permease protein rbsC</fullName>
    </submittedName>
</protein>
<gene>
    <name evidence="7" type="primary">rbsC</name>
    <name evidence="7" type="ordered locus">CTC_00906</name>
</gene>
<evidence type="ECO:0000313" key="8">
    <source>
        <dbReference type="Proteomes" id="UP000001412"/>
    </source>
</evidence>
<dbReference type="AlphaFoldDB" id="Q896U2"/>
<reference evidence="7 8" key="1">
    <citation type="journal article" date="2003" name="Proc. Natl. Acad. Sci. U.S.A.">
        <title>The genome sequence of Clostridium tetani, the causative agent of tetanus disease.</title>
        <authorList>
            <person name="Brueggemann H."/>
            <person name="Baumer S."/>
            <person name="Fricke W.F."/>
            <person name="Wiezer A."/>
            <person name="Liesegang H."/>
            <person name="Decker I."/>
            <person name="Herzberg C."/>
            <person name="Martinez-Arias R."/>
            <person name="Merkl R."/>
            <person name="Henne A."/>
            <person name="Gottschalk G."/>
        </authorList>
    </citation>
    <scope>NUCLEOTIDE SEQUENCE [LARGE SCALE GENOMIC DNA]</scope>
    <source>
        <strain evidence="8">Massachusetts / E88</strain>
    </source>
</reference>
<keyword evidence="4 6" id="KW-1133">Transmembrane helix</keyword>
<dbReference type="Proteomes" id="UP000001412">
    <property type="component" value="Chromosome"/>
</dbReference>
<proteinExistence type="predicted"/>
<feature type="transmembrane region" description="Helical" evidence="6">
    <location>
        <begin position="52"/>
        <end position="73"/>
    </location>
</feature>
<evidence type="ECO:0000256" key="6">
    <source>
        <dbReference type="SAM" id="Phobius"/>
    </source>
</evidence>
<organism evidence="7 8">
    <name type="scientific">Clostridium tetani (strain Massachusetts / E88)</name>
    <dbReference type="NCBI Taxonomy" id="212717"/>
    <lineage>
        <taxon>Bacteria</taxon>
        <taxon>Bacillati</taxon>
        <taxon>Bacillota</taxon>
        <taxon>Clostridia</taxon>
        <taxon>Eubacteriales</taxon>
        <taxon>Clostridiaceae</taxon>
        <taxon>Clostridium</taxon>
    </lineage>
</organism>
<accession>Q896U2</accession>
<name>Q896U2_CLOTE</name>
<evidence type="ECO:0000256" key="3">
    <source>
        <dbReference type="ARBA" id="ARBA00022692"/>
    </source>
</evidence>
<dbReference type="GO" id="GO:0005886">
    <property type="term" value="C:plasma membrane"/>
    <property type="evidence" value="ECO:0007669"/>
    <property type="project" value="UniProtKB-SubCell"/>
</dbReference>
<feature type="transmembrane region" description="Helical" evidence="6">
    <location>
        <begin position="302"/>
        <end position="319"/>
    </location>
</feature>